<keyword evidence="6 13" id="KW-0418">Kinase</keyword>
<dbReference type="CDD" id="cd00180">
    <property type="entry name" value="PKc"/>
    <property type="match status" value="1"/>
</dbReference>
<dbReference type="SMART" id="SM00220">
    <property type="entry name" value="S_TKc"/>
    <property type="match status" value="1"/>
</dbReference>
<evidence type="ECO:0000256" key="11">
    <source>
        <dbReference type="SAM" id="MobiDB-lite"/>
    </source>
</evidence>
<dbReference type="Gene3D" id="1.10.510.10">
    <property type="entry name" value="Transferase(Phosphotransferase) domain 1"/>
    <property type="match status" value="2"/>
</dbReference>
<dbReference type="InterPro" id="IPR011009">
    <property type="entry name" value="Kinase-like_dom_sf"/>
</dbReference>
<keyword evidence="3" id="KW-0723">Serine/threonine-protein kinase</keyword>
<evidence type="ECO:0000256" key="8">
    <source>
        <dbReference type="ARBA" id="ARBA00047899"/>
    </source>
</evidence>
<feature type="region of interest" description="Disordered" evidence="11">
    <location>
        <begin position="484"/>
        <end position="684"/>
    </location>
</feature>
<feature type="compositionally biased region" description="Pro residues" evidence="11">
    <location>
        <begin position="593"/>
        <end position="605"/>
    </location>
</feature>
<dbReference type="InterPro" id="IPR000719">
    <property type="entry name" value="Prot_kinase_dom"/>
</dbReference>
<comment type="catalytic activity">
    <reaction evidence="8">
        <text>L-threonyl-[protein] + ATP = O-phospho-L-threonyl-[protein] + ADP + H(+)</text>
        <dbReference type="Rhea" id="RHEA:46608"/>
        <dbReference type="Rhea" id="RHEA-COMP:11060"/>
        <dbReference type="Rhea" id="RHEA-COMP:11605"/>
        <dbReference type="ChEBI" id="CHEBI:15378"/>
        <dbReference type="ChEBI" id="CHEBI:30013"/>
        <dbReference type="ChEBI" id="CHEBI:30616"/>
        <dbReference type="ChEBI" id="CHEBI:61977"/>
        <dbReference type="ChEBI" id="CHEBI:456216"/>
        <dbReference type="EC" id="2.7.11.1"/>
    </reaction>
</comment>
<dbReference type="GO" id="GO:0004674">
    <property type="term" value="F:protein serine/threonine kinase activity"/>
    <property type="evidence" value="ECO:0007669"/>
    <property type="project" value="UniProtKB-KW"/>
</dbReference>
<evidence type="ECO:0000256" key="5">
    <source>
        <dbReference type="ARBA" id="ARBA00022741"/>
    </source>
</evidence>
<feature type="compositionally biased region" description="Pro residues" evidence="11">
    <location>
        <begin position="532"/>
        <end position="542"/>
    </location>
</feature>
<feature type="domain" description="Protein kinase" evidence="12">
    <location>
        <begin position="64"/>
        <end position="389"/>
    </location>
</feature>
<evidence type="ECO:0000256" key="3">
    <source>
        <dbReference type="ARBA" id="ARBA00022527"/>
    </source>
</evidence>
<sequence>MGEPGHGWQTVMPTTHSGIERLPREQIEWIERRTLQEWGDNWSGIGKHTPEDDFTEAKKIHTRFRVDQHLGRGAFGVVEKVHFTHNKGTVCMARKHINKLCRRTIDSLRDEAIVMEALDHEHITKLVGTYCIRPNDLYILLWPVAVCSLDNLFKDLEDLKQGYGAEDEILGRLEALSLRDPRTTQPNHQQGHARPGQDVAGHASCPIKFLQQIVGCITRAVAYCHEANVRHLDLKPSNILLNPNRVYLADFGISRDVNTRQDHTMTIGAQGTPRWRAPEVASIKNMWSMKAADVYSLGMILLNIATFLYGAACDDFDSVIDDRSKGQSGTLKQYNDKLRNLALATQEVEDPDAQSFGPKHIMNLIEKMLSVDPSSRPVAKQADDELSELGGIDQIYHSPCCKKSSKFITDRMNTRLNIAISERDRLREEQGKTARRLEELERKDETYELRIANERNAQKETVSVLQRKLEKELQERKRLETLLAEVEQQRRRPSRPVTSRQVPDRTSSDSPSNGLTMRASGHRPQPTRLVAPPSPTPSPSPRFAPTQRFPSATYRSYSQTAAVAAAPVVTPKVTPSARRPDSTARAPSDLPAPSCPPPHDSPSPGPETAGFPLRSRTSGSRLPRPVDPATPIRSGTPTLPRDPSSTDSTQSSMASSVFSRSSGQSRYRSGAETNTTNTPAIGSPAVKGIEAANADATAIKAETKSIRIDTNDVIPPSNAVTTVNAGDDGVIVGLGLDLAMAKRRGSAASTNNGHSVRDNASVTSSLAGEYDRRPMSSTSKQFPRGGMSPRAAHAFLHQDPAQEQIMRVPSLPTAQSWAEVASSFRRT</sequence>
<feature type="binding site" evidence="10">
    <location>
        <position position="95"/>
    </location>
    <ligand>
        <name>ATP</name>
        <dbReference type="ChEBI" id="CHEBI:30616"/>
    </ligand>
</feature>
<keyword evidence="4" id="KW-0808">Transferase</keyword>
<keyword evidence="14" id="KW-1185">Reference proteome</keyword>
<accession>A0AAE0MHT2</accession>
<evidence type="ECO:0000256" key="1">
    <source>
        <dbReference type="ARBA" id="ARBA00010886"/>
    </source>
</evidence>
<dbReference type="EMBL" id="JAUEPO010000002">
    <property type="protein sequence ID" value="KAK3333017.1"/>
    <property type="molecule type" value="Genomic_DNA"/>
</dbReference>
<dbReference type="AlphaFoldDB" id="A0AAE0MHT2"/>
<dbReference type="PROSITE" id="PS50011">
    <property type="entry name" value="PROTEIN_KINASE_DOM"/>
    <property type="match status" value="1"/>
</dbReference>
<evidence type="ECO:0000259" key="12">
    <source>
        <dbReference type="PROSITE" id="PS50011"/>
    </source>
</evidence>
<dbReference type="GO" id="GO:0005524">
    <property type="term" value="F:ATP binding"/>
    <property type="evidence" value="ECO:0007669"/>
    <property type="project" value="UniProtKB-UniRule"/>
</dbReference>
<evidence type="ECO:0000256" key="2">
    <source>
        <dbReference type="ARBA" id="ARBA00012513"/>
    </source>
</evidence>
<name>A0AAE0MHT2_9PEZI</name>
<dbReference type="InterPro" id="IPR050660">
    <property type="entry name" value="NEK_Ser/Thr_kinase"/>
</dbReference>
<feature type="compositionally biased region" description="Low complexity" evidence="11">
    <location>
        <begin position="645"/>
        <end position="670"/>
    </location>
</feature>
<feature type="compositionally biased region" description="Polar residues" evidence="11">
    <location>
        <begin position="548"/>
        <end position="559"/>
    </location>
</feature>
<dbReference type="EC" id="2.7.11.1" evidence="2"/>
<keyword evidence="7 10" id="KW-0067">ATP-binding</keyword>
<evidence type="ECO:0000256" key="9">
    <source>
        <dbReference type="ARBA" id="ARBA00048679"/>
    </source>
</evidence>
<evidence type="ECO:0000256" key="4">
    <source>
        <dbReference type="ARBA" id="ARBA00022679"/>
    </source>
</evidence>
<dbReference type="PANTHER" id="PTHR43671">
    <property type="entry name" value="SERINE/THREONINE-PROTEIN KINASE NEK"/>
    <property type="match status" value="1"/>
</dbReference>
<keyword evidence="5 10" id="KW-0547">Nucleotide-binding</keyword>
<dbReference type="SUPFAM" id="SSF56112">
    <property type="entry name" value="Protein kinase-like (PK-like)"/>
    <property type="match status" value="1"/>
</dbReference>
<evidence type="ECO:0000256" key="6">
    <source>
        <dbReference type="ARBA" id="ARBA00022777"/>
    </source>
</evidence>
<dbReference type="Proteomes" id="UP001286456">
    <property type="component" value="Unassembled WGS sequence"/>
</dbReference>
<feature type="compositionally biased region" description="Polar residues" evidence="11">
    <location>
        <begin position="671"/>
        <end position="680"/>
    </location>
</feature>
<dbReference type="Pfam" id="PF00069">
    <property type="entry name" value="Pkinase"/>
    <property type="match status" value="1"/>
</dbReference>
<feature type="compositionally biased region" description="Low complexity" evidence="11">
    <location>
        <begin position="560"/>
        <end position="577"/>
    </location>
</feature>
<dbReference type="InterPro" id="IPR008271">
    <property type="entry name" value="Ser/Thr_kinase_AS"/>
</dbReference>
<dbReference type="PANTHER" id="PTHR43671:SF98">
    <property type="entry name" value="SERINE_THREONINE-PROTEIN KINASE NEK11"/>
    <property type="match status" value="1"/>
</dbReference>
<comment type="similarity">
    <text evidence="1">Belongs to the protein kinase superfamily. NEK Ser/Thr protein kinase family. NIMA subfamily.</text>
</comment>
<comment type="catalytic activity">
    <reaction evidence="9">
        <text>L-seryl-[protein] + ATP = O-phospho-L-seryl-[protein] + ADP + H(+)</text>
        <dbReference type="Rhea" id="RHEA:17989"/>
        <dbReference type="Rhea" id="RHEA-COMP:9863"/>
        <dbReference type="Rhea" id="RHEA-COMP:11604"/>
        <dbReference type="ChEBI" id="CHEBI:15378"/>
        <dbReference type="ChEBI" id="CHEBI:29999"/>
        <dbReference type="ChEBI" id="CHEBI:30616"/>
        <dbReference type="ChEBI" id="CHEBI:83421"/>
        <dbReference type="ChEBI" id="CHEBI:456216"/>
        <dbReference type="EC" id="2.7.11.1"/>
    </reaction>
</comment>
<comment type="caution">
    <text evidence="13">The sequence shown here is derived from an EMBL/GenBank/DDBJ whole genome shotgun (WGS) entry which is preliminary data.</text>
</comment>
<protein>
    <recommendedName>
        <fullName evidence="2">non-specific serine/threonine protein kinase</fullName>
        <ecNumber evidence="2">2.7.11.1</ecNumber>
    </recommendedName>
</protein>
<dbReference type="PROSITE" id="PS00107">
    <property type="entry name" value="PROTEIN_KINASE_ATP"/>
    <property type="match status" value="1"/>
</dbReference>
<organism evidence="13 14">
    <name type="scientific">Cercophora scortea</name>
    <dbReference type="NCBI Taxonomy" id="314031"/>
    <lineage>
        <taxon>Eukaryota</taxon>
        <taxon>Fungi</taxon>
        <taxon>Dikarya</taxon>
        <taxon>Ascomycota</taxon>
        <taxon>Pezizomycotina</taxon>
        <taxon>Sordariomycetes</taxon>
        <taxon>Sordariomycetidae</taxon>
        <taxon>Sordariales</taxon>
        <taxon>Lasiosphaeriaceae</taxon>
        <taxon>Cercophora</taxon>
    </lineage>
</organism>
<evidence type="ECO:0000313" key="14">
    <source>
        <dbReference type="Proteomes" id="UP001286456"/>
    </source>
</evidence>
<dbReference type="InterPro" id="IPR017441">
    <property type="entry name" value="Protein_kinase_ATP_BS"/>
</dbReference>
<evidence type="ECO:0000256" key="10">
    <source>
        <dbReference type="PROSITE-ProRule" id="PRU10141"/>
    </source>
</evidence>
<dbReference type="PROSITE" id="PS00108">
    <property type="entry name" value="PROTEIN_KINASE_ST"/>
    <property type="match status" value="1"/>
</dbReference>
<feature type="region of interest" description="Disordered" evidence="11">
    <location>
        <begin position="764"/>
        <end position="788"/>
    </location>
</feature>
<proteinExistence type="inferred from homology"/>
<evidence type="ECO:0000313" key="13">
    <source>
        <dbReference type="EMBL" id="KAK3333017.1"/>
    </source>
</evidence>
<reference evidence="13" key="2">
    <citation type="submission" date="2023-06" db="EMBL/GenBank/DDBJ databases">
        <authorList>
            <consortium name="Lawrence Berkeley National Laboratory"/>
            <person name="Haridas S."/>
            <person name="Hensen N."/>
            <person name="Bonometti L."/>
            <person name="Westerberg I."/>
            <person name="Brannstrom I.O."/>
            <person name="Guillou S."/>
            <person name="Cros-Aarteil S."/>
            <person name="Calhoun S."/>
            <person name="Kuo A."/>
            <person name="Mondo S."/>
            <person name="Pangilinan J."/>
            <person name="Riley R."/>
            <person name="Labutti K."/>
            <person name="Andreopoulos B."/>
            <person name="Lipzen A."/>
            <person name="Chen C."/>
            <person name="Yanf M."/>
            <person name="Daum C."/>
            <person name="Ng V."/>
            <person name="Clum A."/>
            <person name="Steindorff A."/>
            <person name="Ohm R."/>
            <person name="Martin F."/>
            <person name="Silar P."/>
            <person name="Natvig D."/>
            <person name="Lalanne C."/>
            <person name="Gautier V."/>
            <person name="Ament-Velasquez S.L."/>
            <person name="Kruys A."/>
            <person name="Hutchinson M.I."/>
            <person name="Powell A.J."/>
            <person name="Barry K."/>
            <person name="Miller A.N."/>
            <person name="Grigoriev I.V."/>
            <person name="Debuchy R."/>
            <person name="Gladieux P."/>
            <person name="Thoren M.H."/>
            <person name="Johannesson H."/>
        </authorList>
    </citation>
    <scope>NUCLEOTIDE SEQUENCE</scope>
    <source>
        <strain evidence="13">SMH4131-1</strain>
    </source>
</reference>
<evidence type="ECO:0000256" key="7">
    <source>
        <dbReference type="ARBA" id="ARBA00022840"/>
    </source>
</evidence>
<gene>
    <name evidence="13" type="ORF">B0T19DRAFT_114998</name>
</gene>
<reference evidence="13" key="1">
    <citation type="journal article" date="2023" name="Mol. Phylogenet. Evol.">
        <title>Genome-scale phylogeny and comparative genomics of the fungal order Sordariales.</title>
        <authorList>
            <person name="Hensen N."/>
            <person name="Bonometti L."/>
            <person name="Westerberg I."/>
            <person name="Brannstrom I.O."/>
            <person name="Guillou S."/>
            <person name="Cros-Aarteil S."/>
            <person name="Calhoun S."/>
            <person name="Haridas S."/>
            <person name="Kuo A."/>
            <person name="Mondo S."/>
            <person name="Pangilinan J."/>
            <person name="Riley R."/>
            <person name="LaButti K."/>
            <person name="Andreopoulos B."/>
            <person name="Lipzen A."/>
            <person name="Chen C."/>
            <person name="Yan M."/>
            <person name="Daum C."/>
            <person name="Ng V."/>
            <person name="Clum A."/>
            <person name="Steindorff A."/>
            <person name="Ohm R.A."/>
            <person name="Martin F."/>
            <person name="Silar P."/>
            <person name="Natvig D.O."/>
            <person name="Lalanne C."/>
            <person name="Gautier V."/>
            <person name="Ament-Velasquez S.L."/>
            <person name="Kruys A."/>
            <person name="Hutchinson M.I."/>
            <person name="Powell A.J."/>
            <person name="Barry K."/>
            <person name="Miller A.N."/>
            <person name="Grigoriev I.V."/>
            <person name="Debuchy R."/>
            <person name="Gladieux P."/>
            <person name="Hiltunen Thoren M."/>
            <person name="Johannesson H."/>
        </authorList>
    </citation>
    <scope>NUCLEOTIDE SEQUENCE</scope>
    <source>
        <strain evidence="13">SMH4131-1</strain>
    </source>
</reference>